<dbReference type="InterPro" id="IPR013249">
    <property type="entry name" value="RNA_pol_sigma70_r4_t2"/>
</dbReference>
<dbReference type="GO" id="GO:0016987">
    <property type="term" value="F:sigma factor activity"/>
    <property type="evidence" value="ECO:0007669"/>
    <property type="project" value="UniProtKB-KW"/>
</dbReference>
<name>A0ABD4SYV2_9CYAN</name>
<dbReference type="Pfam" id="PF04542">
    <property type="entry name" value="Sigma70_r2"/>
    <property type="match status" value="1"/>
</dbReference>
<sequence>MVVSPAPDVRCKSLDLLQQYAENASTELRNRLVRLNLGLVRREAHRFDRQTHESFEDLVQVGSIGLIRAIERFDTKKGYAFSSFAIPYIRGEIQHYLRDKSPQVKIPRRWQTLQTQAVRLTREVHEQQNRYPTDAEFSQSLDISMDEWQEVKLSVYNRSLISLDAPVKQGEEDCGSLGDLLPDRHYRSFHLAQEDKIRIQQCLSKLEQRTRQVLEFVFLYDLTQKEAAEVLGISAVTVSRQVKKGITTMQQLMVNAEEEAALEAETIH</sequence>
<comment type="caution">
    <text evidence="6">The sequence shown here is derived from an EMBL/GenBank/DDBJ whole genome shotgun (WGS) entry which is preliminary data.</text>
</comment>
<dbReference type="GO" id="GO:0003677">
    <property type="term" value="F:DNA binding"/>
    <property type="evidence" value="ECO:0007669"/>
    <property type="project" value="UniProtKB-KW"/>
</dbReference>
<dbReference type="EMBL" id="JTHE03000004">
    <property type="protein sequence ID" value="MCM1981326.1"/>
    <property type="molecule type" value="Genomic_DNA"/>
</dbReference>
<evidence type="ECO:0000256" key="1">
    <source>
        <dbReference type="ARBA" id="ARBA00023015"/>
    </source>
</evidence>
<dbReference type="Gene3D" id="1.10.10.10">
    <property type="entry name" value="Winged helix-like DNA-binding domain superfamily/Winged helix DNA-binding domain"/>
    <property type="match status" value="2"/>
</dbReference>
<dbReference type="InterPro" id="IPR036388">
    <property type="entry name" value="WH-like_DNA-bd_sf"/>
</dbReference>
<feature type="domain" description="RNA polymerase sigma-70" evidence="5">
    <location>
        <begin position="57"/>
        <end position="70"/>
    </location>
</feature>
<accession>A0ABD4SYV2</accession>
<dbReference type="InterPro" id="IPR007627">
    <property type="entry name" value="RNA_pol_sigma70_r2"/>
</dbReference>
<dbReference type="AlphaFoldDB" id="A0ABD4SYV2"/>
<keyword evidence="1" id="KW-0805">Transcription regulation</keyword>
<dbReference type="PRINTS" id="PR00046">
    <property type="entry name" value="SIGMA70FCT"/>
</dbReference>
<dbReference type="Gene3D" id="1.20.120.1810">
    <property type="match status" value="1"/>
</dbReference>
<evidence type="ECO:0000313" key="7">
    <source>
        <dbReference type="Proteomes" id="UP000031561"/>
    </source>
</evidence>
<dbReference type="Pfam" id="PF08281">
    <property type="entry name" value="Sigma70_r4_2"/>
    <property type="match status" value="1"/>
</dbReference>
<dbReference type="PANTHER" id="PTHR30385">
    <property type="entry name" value="SIGMA FACTOR F FLAGELLAR"/>
    <property type="match status" value="1"/>
</dbReference>
<evidence type="ECO:0000259" key="5">
    <source>
        <dbReference type="PROSITE" id="PS00715"/>
    </source>
</evidence>
<proteinExistence type="predicted"/>
<evidence type="ECO:0000313" key="6">
    <source>
        <dbReference type="EMBL" id="MCM1981326.1"/>
    </source>
</evidence>
<keyword evidence="2" id="KW-0731">Sigma factor</keyword>
<evidence type="ECO:0000256" key="2">
    <source>
        <dbReference type="ARBA" id="ARBA00023082"/>
    </source>
</evidence>
<dbReference type="InterPro" id="IPR013324">
    <property type="entry name" value="RNA_pol_sigma_r3/r4-like"/>
</dbReference>
<gene>
    <name evidence="6" type="ORF">QQ91_0000565</name>
</gene>
<dbReference type="RefSeq" id="WP_166278649.1">
    <property type="nucleotide sequence ID" value="NZ_JTHE03000004.1"/>
</dbReference>
<dbReference type="SUPFAM" id="SSF88946">
    <property type="entry name" value="Sigma2 domain of RNA polymerase sigma factors"/>
    <property type="match status" value="1"/>
</dbReference>
<dbReference type="NCBIfam" id="NF005644">
    <property type="entry name" value="PRK07408.1"/>
    <property type="match status" value="1"/>
</dbReference>
<evidence type="ECO:0000256" key="4">
    <source>
        <dbReference type="ARBA" id="ARBA00023163"/>
    </source>
</evidence>
<dbReference type="SUPFAM" id="SSF88659">
    <property type="entry name" value="Sigma3 and sigma4 domains of RNA polymerase sigma factors"/>
    <property type="match status" value="2"/>
</dbReference>
<dbReference type="PROSITE" id="PS00715">
    <property type="entry name" value="SIGMA70_1"/>
    <property type="match status" value="1"/>
</dbReference>
<organism evidence="6 7">
    <name type="scientific">Lyngbya confervoides BDU141951</name>
    <dbReference type="NCBI Taxonomy" id="1574623"/>
    <lineage>
        <taxon>Bacteria</taxon>
        <taxon>Bacillati</taxon>
        <taxon>Cyanobacteriota</taxon>
        <taxon>Cyanophyceae</taxon>
        <taxon>Oscillatoriophycideae</taxon>
        <taxon>Oscillatoriales</taxon>
        <taxon>Microcoleaceae</taxon>
        <taxon>Lyngbya</taxon>
    </lineage>
</organism>
<dbReference type="InterPro" id="IPR013325">
    <property type="entry name" value="RNA_pol_sigma_r2"/>
</dbReference>
<dbReference type="InterPro" id="IPR000943">
    <property type="entry name" value="RNA_pol_sigma70"/>
</dbReference>
<keyword evidence="7" id="KW-1185">Reference proteome</keyword>
<dbReference type="InterPro" id="IPR014284">
    <property type="entry name" value="RNA_pol_sigma-70_dom"/>
</dbReference>
<dbReference type="CDD" id="cd06171">
    <property type="entry name" value="Sigma70_r4"/>
    <property type="match status" value="1"/>
</dbReference>
<dbReference type="PANTHER" id="PTHR30385:SF4">
    <property type="entry name" value="RNA POLYMERASE SIGMA-E FACTOR"/>
    <property type="match status" value="1"/>
</dbReference>
<keyword evidence="3" id="KW-0238">DNA-binding</keyword>
<evidence type="ECO:0000256" key="3">
    <source>
        <dbReference type="ARBA" id="ARBA00023125"/>
    </source>
</evidence>
<keyword evidence="4" id="KW-0804">Transcription</keyword>
<dbReference type="Proteomes" id="UP000031561">
    <property type="component" value="Unassembled WGS sequence"/>
</dbReference>
<reference evidence="6 7" key="1">
    <citation type="journal article" date="2015" name="Genome Announc.">
        <title>Draft Genome Sequence of Filamentous Marine Cyanobacterium Lyngbya confervoides Strain BDU141951.</title>
        <authorList>
            <person name="Chandrababunaidu M.M."/>
            <person name="Sen D."/>
            <person name="Tripathy S."/>
        </authorList>
    </citation>
    <scope>NUCLEOTIDE SEQUENCE [LARGE SCALE GENOMIC DNA]</scope>
    <source>
        <strain evidence="6 7">BDU141951</strain>
    </source>
</reference>
<protein>
    <submittedName>
        <fullName evidence="6">RNA polymerase sigma factor SigF</fullName>
    </submittedName>
</protein>
<dbReference type="NCBIfam" id="TIGR02937">
    <property type="entry name" value="sigma70-ECF"/>
    <property type="match status" value="1"/>
</dbReference>